<name>A0A3B3I819_ORYLA</name>
<proteinExistence type="predicted"/>
<evidence type="ECO:0000259" key="1">
    <source>
        <dbReference type="PROSITE" id="PS50878"/>
    </source>
</evidence>
<dbReference type="CDD" id="cd01650">
    <property type="entry name" value="RT_nLTR_like"/>
    <property type="match status" value="1"/>
</dbReference>
<keyword evidence="3" id="KW-1185">Reference proteome</keyword>
<dbReference type="InterPro" id="IPR043502">
    <property type="entry name" value="DNA/RNA_pol_sf"/>
</dbReference>
<dbReference type="InterPro" id="IPR022678">
    <property type="entry name" value="NMT_CS"/>
</dbReference>
<dbReference type="InParanoid" id="A0A3B3I819"/>
<dbReference type="PROSITE" id="PS00976">
    <property type="entry name" value="NMT_2"/>
    <property type="match status" value="1"/>
</dbReference>
<dbReference type="Pfam" id="PF00078">
    <property type="entry name" value="RVT_1"/>
    <property type="match status" value="1"/>
</dbReference>
<dbReference type="Bgee" id="ENSORLG00000023713">
    <property type="expression patterns" value="Expressed in muscle tissue and 2 other cell types or tissues"/>
</dbReference>
<dbReference type="InterPro" id="IPR000477">
    <property type="entry name" value="RT_dom"/>
</dbReference>
<protein>
    <recommendedName>
        <fullName evidence="1">Reverse transcriptase domain-containing protein</fullName>
    </recommendedName>
</protein>
<evidence type="ECO:0000313" key="2">
    <source>
        <dbReference type="Ensembl" id="ENSORLP00000040024.1"/>
    </source>
</evidence>
<dbReference type="GeneTree" id="ENSGT00940000163630"/>
<feature type="domain" description="Reverse transcriptase" evidence="1">
    <location>
        <begin position="112"/>
        <end position="385"/>
    </location>
</feature>
<reference evidence="2" key="2">
    <citation type="submission" date="2025-08" db="UniProtKB">
        <authorList>
            <consortium name="Ensembl"/>
        </authorList>
    </citation>
    <scope>IDENTIFICATION</scope>
    <source>
        <strain evidence="2">Hd-rR</strain>
    </source>
</reference>
<dbReference type="SUPFAM" id="SSF56672">
    <property type="entry name" value="DNA/RNA polymerases"/>
    <property type="match status" value="1"/>
</dbReference>
<accession>A0A3B3I819</accession>
<dbReference type="AlphaFoldDB" id="A0A3B3I819"/>
<dbReference type="PANTHER" id="PTHR31635:SF196">
    <property type="entry name" value="REVERSE TRANSCRIPTASE DOMAIN-CONTAINING PROTEIN-RELATED"/>
    <property type="match status" value="1"/>
</dbReference>
<reference evidence="2 3" key="1">
    <citation type="journal article" date="2007" name="Nature">
        <title>The medaka draft genome and insights into vertebrate genome evolution.</title>
        <authorList>
            <person name="Kasahara M."/>
            <person name="Naruse K."/>
            <person name="Sasaki S."/>
            <person name="Nakatani Y."/>
            <person name="Qu W."/>
            <person name="Ahsan B."/>
            <person name="Yamada T."/>
            <person name="Nagayasu Y."/>
            <person name="Doi K."/>
            <person name="Kasai Y."/>
            <person name="Jindo T."/>
            <person name="Kobayashi D."/>
            <person name="Shimada A."/>
            <person name="Toyoda A."/>
            <person name="Kuroki Y."/>
            <person name="Fujiyama A."/>
            <person name="Sasaki T."/>
            <person name="Shimizu A."/>
            <person name="Asakawa S."/>
            <person name="Shimizu N."/>
            <person name="Hashimoto S."/>
            <person name="Yang J."/>
            <person name="Lee Y."/>
            <person name="Matsushima K."/>
            <person name="Sugano S."/>
            <person name="Sakaizumi M."/>
            <person name="Narita T."/>
            <person name="Ohishi K."/>
            <person name="Haga S."/>
            <person name="Ohta F."/>
            <person name="Nomoto H."/>
            <person name="Nogata K."/>
            <person name="Morishita T."/>
            <person name="Endo T."/>
            <person name="Shin-I T."/>
            <person name="Takeda H."/>
            <person name="Morishita S."/>
            <person name="Kohara Y."/>
        </authorList>
    </citation>
    <scope>NUCLEOTIDE SEQUENCE [LARGE SCALE GENOMIC DNA]</scope>
    <source>
        <strain evidence="2 3">Hd-rR</strain>
    </source>
</reference>
<evidence type="ECO:0000313" key="3">
    <source>
        <dbReference type="Proteomes" id="UP000001038"/>
    </source>
</evidence>
<dbReference type="PROSITE" id="PS50878">
    <property type="entry name" value="RT_POL"/>
    <property type="match status" value="1"/>
</dbReference>
<dbReference type="Proteomes" id="UP000001038">
    <property type="component" value="Chromosome 3"/>
</dbReference>
<dbReference type="PANTHER" id="PTHR31635">
    <property type="entry name" value="REVERSE TRANSCRIPTASE DOMAIN-CONTAINING PROTEIN-RELATED"/>
    <property type="match status" value="1"/>
</dbReference>
<organism evidence="2 3">
    <name type="scientific">Oryzias latipes</name>
    <name type="common">Japanese rice fish</name>
    <name type="synonym">Japanese killifish</name>
    <dbReference type="NCBI Taxonomy" id="8090"/>
    <lineage>
        <taxon>Eukaryota</taxon>
        <taxon>Metazoa</taxon>
        <taxon>Chordata</taxon>
        <taxon>Craniata</taxon>
        <taxon>Vertebrata</taxon>
        <taxon>Euteleostomi</taxon>
        <taxon>Actinopterygii</taxon>
        <taxon>Neopterygii</taxon>
        <taxon>Teleostei</taxon>
        <taxon>Neoteleostei</taxon>
        <taxon>Acanthomorphata</taxon>
        <taxon>Ovalentaria</taxon>
        <taxon>Atherinomorphae</taxon>
        <taxon>Beloniformes</taxon>
        <taxon>Adrianichthyidae</taxon>
        <taxon>Oryziinae</taxon>
        <taxon>Oryzias</taxon>
    </lineage>
</organism>
<sequence length="393" mass="44170">MIESILSESETCLSDPKLINDTFRSFYTKLYKSENTNNVKSPIEAFFSETNLPTISQDSRLKLNAPISAPELHQAINHFQTGKVPGGDGLGSEFYKEFQNLLIEPMLNMFNHSFEFGTIPPSLREANISLIHKKGKPSEECGSYRPISLLNVDLKILSKVLAIRLENLLPLIAKEDQTGFIKGRNSYNNVRRILNIIQLSDQKALDGLVISLDAEKAFDRVEWSYLFLTLQKFGLGDGFINWIKVLYTQPLAAVRTNGLRSANFVVQRGCRQGCPLSPLLFVLAIEPLAEYIRQDPLMIGLDLGGKSHKITLYADDVLLFLRNPSLSVPRLSQIMTRFAAFSGYKINVSKSEAMPLGNVQQQPDSPNPFPFKWSPEGLIYLGIHITPKFNQVF</sequence>
<dbReference type="Ensembl" id="ENSORLT00000040863.1">
    <property type="protein sequence ID" value="ENSORLP00000040024.1"/>
    <property type="gene ID" value="ENSORLG00000023713.1"/>
</dbReference>
<reference evidence="2" key="3">
    <citation type="submission" date="2025-09" db="UniProtKB">
        <authorList>
            <consortium name="Ensembl"/>
        </authorList>
    </citation>
    <scope>IDENTIFICATION</scope>
    <source>
        <strain evidence="2">Hd-rR</strain>
    </source>
</reference>
<dbReference type="GO" id="GO:0004379">
    <property type="term" value="F:glycylpeptide N-tetradecanoyltransferase activity"/>
    <property type="evidence" value="ECO:0007669"/>
    <property type="project" value="InterPro"/>
</dbReference>